<dbReference type="SUPFAM" id="SSF54236">
    <property type="entry name" value="Ubiquitin-like"/>
    <property type="match status" value="1"/>
</dbReference>
<accession>A0A9W7YCS1</accession>
<dbReference type="GO" id="GO:0007021">
    <property type="term" value="P:tubulin complex assembly"/>
    <property type="evidence" value="ECO:0007669"/>
    <property type="project" value="InterPro"/>
</dbReference>
<dbReference type="PANTHER" id="PTHR18916:SF85">
    <property type="entry name" value="TUBULIN-FOLDING COFACTOR B"/>
    <property type="match status" value="1"/>
</dbReference>
<dbReference type="FunFam" id="2.30.30.190:FF:000013">
    <property type="entry name" value="Tubulin-folding cofactor B"/>
    <property type="match status" value="1"/>
</dbReference>
<evidence type="ECO:0000313" key="7">
    <source>
        <dbReference type="Proteomes" id="UP001143981"/>
    </source>
</evidence>
<dbReference type="Pfam" id="PF14560">
    <property type="entry name" value="Ubiquitin_2"/>
    <property type="match status" value="1"/>
</dbReference>
<dbReference type="GO" id="GO:0005634">
    <property type="term" value="C:nucleus"/>
    <property type="evidence" value="ECO:0007669"/>
    <property type="project" value="TreeGrafter"/>
</dbReference>
<protein>
    <recommendedName>
        <fullName evidence="5">CAP-Gly domain-containing protein</fullName>
    </recommendedName>
</protein>
<dbReference type="GO" id="GO:0007023">
    <property type="term" value="P:post-chaperonin tubulin folding pathway"/>
    <property type="evidence" value="ECO:0007669"/>
    <property type="project" value="InterPro"/>
</dbReference>
<comment type="subcellular location">
    <subcellularLocation>
        <location evidence="1">Cytoplasm</location>
    </subcellularLocation>
</comment>
<evidence type="ECO:0000256" key="4">
    <source>
        <dbReference type="ARBA" id="ARBA00025779"/>
    </source>
</evidence>
<evidence type="ECO:0000256" key="3">
    <source>
        <dbReference type="ARBA" id="ARBA00023186"/>
    </source>
</evidence>
<dbReference type="GO" id="GO:0005938">
    <property type="term" value="C:cell cortex"/>
    <property type="evidence" value="ECO:0007669"/>
    <property type="project" value="TreeGrafter"/>
</dbReference>
<dbReference type="GO" id="GO:0051010">
    <property type="term" value="F:microtubule plus-end binding"/>
    <property type="evidence" value="ECO:0007669"/>
    <property type="project" value="TreeGrafter"/>
</dbReference>
<keyword evidence="3" id="KW-0143">Chaperone</keyword>
<dbReference type="InterPro" id="IPR045172">
    <property type="entry name" value="TBCB_Ubl"/>
</dbReference>
<dbReference type="GO" id="GO:0031122">
    <property type="term" value="P:cytoplasmic microtubule organization"/>
    <property type="evidence" value="ECO:0007669"/>
    <property type="project" value="TreeGrafter"/>
</dbReference>
<dbReference type="Proteomes" id="UP001143981">
    <property type="component" value="Unassembled WGS sequence"/>
</dbReference>
<dbReference type="PROSITE" id="PS00845">
    <property type="entry name" value="CAP_GLY_1"/>
    <property type="match status" value="1"/>
</dbReference>
<dbReference type="OrthoDB" id="2130750at2759"/>
<keyword evidence="2" id="KW-0963">Cytoplasm</keyword>
<evidence type="ECO:0000256" key="2">
    <source>
        <dbReference type="ARBA" id="ARBA00022490"/>
    </source>
</evidence>
<dbReference type="InterPro" id="IPR029071">
    <property type="entry name" value="Ubiquitin-like_domsf"/>
</dbReference>
<proteinExistence type="inferred from homology"/>
<feature type="domain" description="CAP-Gly" evidence="5">
    <location>
        <begin position="171"/>
        <end position="213"/>
    </location>
</feature>
<dbReference type="InterPro" id="IPR000626">
    <property type="entry name" value="Ubiquitin-like_dom"/>
</dbReference>
<dbReference type="GO" id="GO:0035371">
    <property type="term" value="C:microtubule plus-end"/>
    <property type="evidence" value="ECO:0007669"/>
    <property type="project" value="TreeGrafter"/>
</dbReference>
<name>A0A9W7YCS1_9FUNG</name>
<sequence>MSVVTLLVESRNATSERRFQKAMTIGELRARLEPVVGIPAGAQELALYQGANLVCGVAGDERMLGSFPAEDYMSLRVTGASAMAALPDYNDVSKVEKFEMGDEEYDNLDNTVRAFKRRHNLGRFADAKSAMSIDEEDEFEEEAKKITVGERCEIAVPGSDLRRRGTVRFVGKASFRLGYWVGVEYDEPVGKNDGSVDGKVYFKCAPEYGSFVRPDKVTVGDFPEEDPFESDLEEM</sequence>
<dbReference type="InterPro" id="IPR036859">
    <property type="entry name" value="CAP-Gly_dom_sf"/>
</dbReference>
<dbReference type="PANTHER" id="PTHR18916">
    <property type="entry name" value="DYNACTIN 1-RELATED MICROTUBULE-BINDING"/>
    <property type="match status" value="1"/>
</dbReference>
<dbReference type="GO" id="GO:0043014">
    <property type="term" value="F:alpha-tubulin binding"/>
    <property type="evidence" value="ECO:0007669"/>
    <property type="project" value="InterPro"/>
</dbReference>
<dbReference type="InterPro" id="IPR000938">
    <property type="entry name" value="CAP-Gly_domain"/>
</dbReference>
<reference evidence="6" key="1">
    <citation type="submission" date="2022-07" db="EMBL/GenBank/DDBJ databases">
        <title>Phylogenomic reconstructions and comparative analyses of Kickxellomycotina fungi.</title>
        <authorList>
            <person name="Reynolds N.K."/>
            <person name="Stajich J.E."/>
            <person name="Barry K."/>
            <person name="Grigoriev I.V."/>
            <person name="Crous P."/>
            <person name="Smith M.E."/>
        </authorList>
    </citation>
    <scope>NUCLEOTIDE SEQUENCE</scope>
    <source>
        <strain evidence="6">BCRC 34381</strain>
    </source>
</reference>
<dbReference type="PROSITE" id="PS50245">
    <property type="entry name" value="CAP_GLY_2"/>
    <property type="match status" value="1"/>
</dbReference>
<dbReference type="Pfam" id="PF01302">
    <property type="entry name" value="CAP_GLY"/>
    <property type="match status" value="1"/>
</dbReference>
<evidence type="ECO:0000259" key="5">
    <source>
        <dbReference type="PROSITE" id="PS50245"/>
    </source>
</evidence>
<dbReference type="AlphaFoldDB" id="A0A9W7YCS1"/>
<evidence type="ECO:0000313" key="6">
    <source>
        <dbReference type="EMBL" id="KAJ1731283.1"/>
    </source>
</evidence>
<dbReference type="Gene3D" id="3.10.20.90">
    <property type="entry name" value="Phosphatidylinositol 3-kinase Catalytic Subunit, Chain A, domain 1"/>
    <property type="match status" value="1"/>
</dbReference>
<comment type="similarity">
    <text evidence="4">Belongs to the TBCB family.</text>
</comment>
<dbReference type="SUPFAM" id="SSF74924">
    <property type="entry name" value="Cap-Gly domain"/>
    <property type="match status" value="1"/>
</dbReference>
<dbReference type="CDD" id="cd01789">
    <property type="entry name" value="Ubl_TBCB"/>
    <property type="match status" value="1"/>
</dbReference>
<organism evidence="6 7">
    <name type="scientific">Coemansia biformis</name>
    <dbReference type="NCBI Taxonomy" id="1286918"/>
    <lineage>
        <taxon>Eukaryota</taxon>
        <taxon>Fungi</taxon>
        <taxon>Fungi incertae sedis</taxon>
        <taxon>Zoopagomycota</taxon>
        <taxon>Kickxellomycotina</taxon>
        <taxon>Kickxellomycetes</taxon>
        <taxon>Kickxellales</taxon>
        <taxon>Kickxellaceae</taxon>
        <taxon>Coemansia</taxon>
    </lineage>
</organism>
<gene>
    <name evidence="6" type="ORF">LPJ61_002606</name>
</gene>
<dbReference type="GO" id="GO:0005829">
    <property type="term" value="C:cytosol"/>
    <property type="evidence" value="ECO:0007669"/>
    <property type="project" value="UniProtKB-ARBA"/>
</dbReference>
<dbReference type="EMBL" id="JANBOI010000346">
    <property type="protein sequence ID" value="KAJ1731283.1"/>
    <property type="molecule type" value="Genomic_DNA"/>
</dbReference>
<dbReference type="SMART" id="SM01052">
    <property type="entry name" value="CAP_GLY"/>
    <property type="match status" value="1"/>
</dbReference>
<dbReference type="Gene3D" id="2.30.30.190">
    <property type="entry name" value="CAP Gly-rich-like domain"/>
    <property type="match status" value="1"/>
</dbReference>
<comment type="caution">
    <text evidence="6">The sequence shown here is derived from an EMBL/GenBank/DDBJ whole genome shotgun (WGS) entry which is preliminary data.</text>
</comment>
<evidence type="ECO:0000256" key="1">
    <source>
        <dbReference type="ARBA" id="ARBA00004496"/>
    </source>
</evidence>
<keyword evidence="7" id="KW-1185">Reference proteome</keyword>